<sequence>MVVEAWTSAITRAVRNDRQYSAGRAAAHSVVRSISRVQQQRPRSRQPTPTTKDPPARAL</sequence>
<evidence type="ECO:0000313" key="3">
    <source>
        <dbReference type="Proteomes" id="UP000658127"/>
    </source>
</evidence>
<feature type="compositionally biased region" description="Low complexity" evidence="1">
    <location>
        <begin position="29"/>
        <end position="51"/>
    </location>
</feature>
<dbReference type="Proteomes" id="UP000658127">
    <property type="component" value="Unassembled WGS sequence"/>
</dbReference>
<keyword evidence="3" id="KW-1185">Reference proteome</keyword>
<feature type="region of interest" description="Disordered" evidence="1">
    <location>
        <begin position="19"/>
        <end position="59"/>
    </location>
</feature>
<dbReference type="EMBL" id="BMNE01000003">
    <property type="protein sequence ID" value="GGN81097.1"/>
    <property type="molecule type" value="Genomic_DNA"/>
</dbReference>
<evidence type="ECO:0000313" key="2">
    <source>
        <dbReference type="EMBL" id="GGN81097.1"/>
    </source>
</evidence>
<reference evidence="3" key="1">
    <citation type="journal article" date="2019" name="Int. J. Syst. Evol. Microbiol.">
        <title>The Global Catalogue of Microorganisms (GCM) 10K type strain sequencing project: providing services to taxonomists for standard genome sequencing and annotation.</title>
        <authorList>
            <consortium name="The Broad Institute Genomics Platform"/>
            <consortium name="The Broad Institute Genome Sequencing Center for Infectious Disease"/>
            <person name="Wu L."/>
            <person name="Ma J."/>
        </authorList>
    </citation>
    <scope>NUCLEOTIDE SEQUENCE [LARGE SCALE GENOMIC DNA]</scope>
    <source>
        <strain evidence="3">CGMCC 4.7329</strain>
    </source>
</reference>
<gene>
    <name evidence="2" type="ORF">GCM10011610_31120</name>
</gene>
<name>A0ABQ2KEJ0_9NOCA</name>
<comment type="caution">
    <text evidence="2">The sequence shown here is derived from an EMBL/GenBank/DDBJ whole genome shotgun (WGS) entry which is preliminary data.</text>
</comment>
<organism evidence="2 3">
    <name type="scientific">Nocardia rhizosphaerihabitans</name>
    <dbReference type="NCBI Taxonomy" id="1691570"/>
    <lineage>
        <taxon>Bacteria</taxon>
        <taxon>Bacillati</taxon>
        <taxon>Actinomycetota</taxon>
        <taxon>Actinomycetes</taxon>
        <taxon>Mycobacteriales</taxon>
        <taxon>Nocardiaceae</taxon>
        <taxon>Nocardia</taxon>
    </lineage>
</organism>
<evidence type="ECO:0000256" key="1">
    <source>
        <dbReference type="SAM" id="MobiDB-lite"/>
    </source>
</evidence>
<accession>A0ABQ2KEJ0</accession>
<protein>
    <submittedName>
        <fullName evidence="2">Uncharacterized protein</fullName>
    </submittedName>
</protein>
<proteinExistence type="predicted"/>